<evidence type="ECO:0000313" key="3">
    <source>
        <dbReference type="EMBL" id="SHF89525.1"/>
    </source>
</evidence>
<feature type="domain" description="CHAT" evidence="2">
    <location>
        <begin position="607"/>
        <end position="865"/>
    </location>
</feature>
<dbReference type="AlphaFoldDB" id="A0A1M5FDB0"/>
<keyword evidence="1" id="KW-0472">Membrane</keyword>
<name>A0A1M5FDB0_9FLAO</name>
<accession>A0A1M5FDB0</accession>
<dbReference type="PANTHER" id="PTHR10098:SF108">
    <property type="entry name" value="TETRATRICOPEPTIDE REPEAT PROTEIN 28"/>
    <property type="match status" value="1"/>
</dbReference>
<organism evidence="3 4">
    <name type="scientific">Flavobacterium segetis</name>
    <dbReference type="NCBI Taxonomy" id="271157"/>
    <lineage>
        <taxon>Bacteria</taxon>
        <taxon>Pseudomonadati</taxon>
        <taxon>Bacteroidota</taxon>
        <taxon>Flavobacteriia</taxon>
        <taxon>Flavobacteriales</taxon>
        <taxon>Flavobacteriaceae</taxon>
        <taxon>Flavobacterium</taxon>
    </lineage>
</organism>
<dbReference type="PANTHER" id="PTHR10098">
    <property type="entry name" value="RAPSYN-RELATED"/>
    <property type="match status" value="1"/>
</dbReference>
<sequence>MEHFLLQLRKNFSESDSNFVAMKNYSKNIFTSFLLIISFVITAQKLPSNKDKIYFEVDRFVANPNPSNLLKLEKFDRDITTVIRKSNDKNELLALVILNCNKGYYETLFNTTSKAISSYEKAWQTYQKNQLKNYDIIEFCLIPLGNLYAIVGDFDNAENTIKQYYYIATETKNQQQQYAAVLNLSNVYQNTGRINEAIDLLEKTIKSQKLTNLQKGNLYNNLGSNYFLHTTPNKMIPNAFENAEKAYLKAVLLLVQDNTQSEALANTYRNLSKLKLEKNETELALQYFEKAKSEFRKTSKKNSRTKAQFNFDEAIILFKKENFEEATTLIKEIFLLLIPSYSNEITLLPSEKSLYAETLLLDAIDLQAAIYKAQNKPQKAIESYKLSFFIEDIFQSSLLSENSKIINQIRNRNRTEKCIAIYEDLYKKDKNTAHLENAFLLSEQTKSAVLKQGLIQSKKQSRIEKQILTQLQNENIIILKEQQKGELASINKINEAISKQNELMLQLKQIDIKTPSKSIQNINLNDLYNKLKEDNAVLIQYFSGVEKMYSFTIMDKKIYLNSFRNNSYNSAKIIQFLDFFNDANSIANSPKEYNQRSTIAYQLLSLPKSKSHKNLIVIPDGLLNFLPFEALITKASATTNFAKMNYFLNDFNVGYQNSAHFYMSSKESKKQPEQTVLGMFPIFENTTYALNFSKEELQSIREKFKGNYFENTNATFENFKKNANKYSILHLSTHASSGDIQTPASIRFYDQEILYTELYNLNIHPELVVLSACETGIGKLFKSEGAMSIARGFQFAGAQNLLFSLWKVNDYTTSIFMDLFYTNIKKNQSYLEANANAKRDYLKSATVSNAKKSPYYWSAFVYYGSVEKEKISPNYIYYSTGLLMLISLFLIYIRTRK</sequence>
<keyword evidence="1" id="KW-0812">Transmembrane</keyword>
<dbReference type="InterPro" id="IPR011990">
    <property type="entry name" value="TPR-like_helical_dom_sf"/>
</dbReference>
<dbReference type="InterPro" id="IPR024983">
    <property type="entry name" value="CHAT_dom"/>
</dbReference>
<dbReference type="STRING" id="271157.SAMN05444396_102311"/>
<dbReference type="Pfam" id="PF12770">
    <property type="entry name" value="CHAT"/>
    <property type="match status" value="1"/>
</dbReference>
<keyword evidence="4" id="KW-1185">Reference proteome</keyword>
<dbReference type="Gene3D" id="1.25.40.10">
    <property type="entry name" value="Tetratricopeptide repeat domain"/>
    <property type="match status" value="2"/>
</dbReference>
<keyword evidence="1" id="KW-1133">Transmembrane helix</keyword>
<proteinExistence type="predicted"/>
<dbReference type="EMBL" id="FQWE01000002">
    <property type="protein sequence ID" value="SHF89525.1"/>
    <property type="molecule type" value="Genomic_DNA"/>
</dbReference>
<feature type="transmembrane region" description="Helical" evidence="1">
    <location>
        <begin position="875"/>
        <end position="893"/>
    </location>
</feature>
<reference evidence="4" key="1">
    <citation type="submission" date="2016-11" db="EMBL/GenBank/DDBJ databases">
        <authorList>
            <person name="Varghese N."/>
            <person name="Submissions S."/>
        </authorList>
    </citation>
    <scope>NUCLEOTIDE SEQUENCE [LARGE SCALE GENOMIC DNA]</scope>
    <source>
        <strain evidence="4">DSM 19741</strain>
    </source>
</reference>
<evidence type="ECO:0000256" key="1">
    <source>
        <dbReference type="SAM" id="Phobius"/>
    </source>
</evidence>
<gene>
    <name evidence="3" type="ORF">SAMN05444396_102311</name>
</gene>
<protein>
    <submittedName>
        <fullName evidence="3">CHAT domain-containing protein</fullName>
    </submittedName>
</protein>
<evidence type="ECO:0000259" key="2">
    <source>
        <dbReference type="Pfam" id="PF12770"/>
    </source>
</evidence>
<dbReference type="SUPFAM" id="SSF48452">
    <property type="entry name" value="TPR-like"/>
    <property type="match status" value="2"/>
</dbReference>
<dbReference type="Proteomes" id="UP000184036">
    <property type="component" value="Unassembled WGS sequence"/>
</dbReference>
<evidence type="ECO:0000313" key="4">
    <source>
        <dbReference type="Proteomes" id="UP000184036"/>
    </source>
</evidence>